<sequence>MSTFEKIADKSSTICVGALAFALGDPSGGIVVATGLGGLAAVGIALRKNCAKRARENAIQATIVALRDTPEFDGVNLERANALLQDRQEHTTLNSGHLIAAYKHGAKEARIAALVELLHATIPFDGDTNQIKTLLRHALTAAMRSCYDDKDFRAQLNEETLIDIARKTDGLTTTVDRVEKRTEKIEAGQNEIKESLQDIQSNFRRLQEQHKNDPEAALADLRDIAIELNHPKPHRENWQDLIVYITNKVQQLQATITRYEQTSPEDGNANARSEIARLLRERRYAEVQKLFDGILEMGRDGELNRRLEEAAFALEGKADLALIENRVEDAYDYLSRAADSFAGIDPLETAEKRFAYHQRLRSHGDRFGGEGFDFAVKILEAATQSYNKLKDNKALRSEHSRLQTLVEKSNRMDDTSASHLLKEVIMEYLPLLATYMHVGHKEDAATVENSLGRALNTLVRRNTAANRANAQPIEDVHLMELALWHLSSAVDYFRSVEDMEKWAGARNNYANARKNYAVLFGNHDQEKFLFEALEAFDDALTVITREKDFNKNVEIRRDRASARVCLGQMVEGNRGTEHIDHALKDYEEVIKILSNSDNPRLLAETHANFALMRINRAEHNNTQEPEIHLKGALRSIERALSIFTKKAMPNDHQNAIQIRDYIKSRLSALAG</sequence>
<dbReference type="RefSeq" id="WP_085892705.1">
    <property type="nucleotide sequence ID" value="NZ_FWFL01000006.1"/>
</dbReference>
<dbReference type="Proteomes" id="UP000193827">
    <property type="component" value="Unassembled WGS sequence"/>
</dbReference>
<gene>
    <name evidence="1" type="ORF">PEL8287_02479</name>
</gene>
<proteinExistence type="predicted"/>
<name>A0A1Y5SU85_9RHOB</name>
<organism evidence="1 2">
    <name type="scientific">Roseovarius litorisediminis</name>
    <dbReference type="NCBI Taxonomy" id="1312363"/>
    <lineage>
        <taxon>Bacteria</taxon>
        <taxon>Pseudomonadati</taxon>
        <taxon>Pseudomonadota</taxon>
        <taxon>Alphaproteobacteria</taxon>
        <taxon>Rhodobacterales</taxon>
        <taxon>Roseobacteraceae</taxon>
        <taxon>Roseovarius</taxon>
    </lineage>
</organism>
<evidence type="ECO:0000313" key="2">
    <source>
        <dbReference type="Proteomes" id="UP000193827"/>
    </source>
</evidence>
<keyword evidence="2" id="KW-1185">Reference proteome</keyword>
<evidence type="ECO:0000313" key="1">
    <source>
        <dbReference type="EMBL" id="SLN47967.1"/>
    </source>
</evidence>
<dbReference type="OrthoDB" id="433986at2"/>
<dbReference type="EMBL" id="FWFL01000006">
    <property type="protein sequence ID" value="SLN47967.1"/>
    <property type="molecule type" value="Genomic_DNA"/>
</dbReference>
<dbReference type="Gene3D" id="1.25.40.10">
    <property type="entry name" value="Tetratricopeptide repeat domain"/>
    <property type="match status" value="1"/>
</dbReference>
<dbReference type="InterPro" id="IPR011990">
    <property type="entry name" value="TPR-like_helical_dom_sf"/>
</dbReference>
<accession>A0A1Y5SU85</accession>
<dbReference type="AlphaFoldDB" id="A0A1Y5SU85"/>
<reference evidence="1 2" key="1">
    <citation type="submission" date="2017-03" db="EMBL/GenBank/DDBJ databases">
        <authorList>
            <person name="Afonso C.L."/>
            <person name="Miller P.J."/>
            <person name="Scott M.A."/>
            <person name="Spackman E."/>
            <person name="Goraichik I."/>
            <person name="Dimitrov K.M."/>
            <person name="Suarez D.L."/>
            <person name="Swayne D.E."/>
        </authorList>
    </citation>
    <scope>NUCLEOTIDE SEQUENCE [LARGE SCALE GENOMIC DNA]</scope>
    <source>
        <strain evidence="1 2">CECT 8287</strain>
    </source>
</reference>
<evidence type="ECO:0008006" key="3">
    <source>
        <dbReference type="Google" id="ProtNLM"/>
    </source>
</evidence>
<protein>
    <recommendedName>
        <fullName evidence="3">Tetratricopeptide repeat protein</fullName>
    </recommendedName>
</protein>